<dbReference type="EMBL" id="LXQA010980975">
    <property type="protein sequence ID" value="MCI79773.1"/>
    <property type="molecule type" value="Genomic_DNA"/>
</dbReference>
<evidence type="ECO:0000313" key="1">
    <source>
        <dbReference type="EMBL" id="MCI79773.1"/>
    </source>
</evidence>
<proteinExistence type="predicted"/>
<protein>
    <submittedName>
        <fullName evidence="1">Uncharacterized protein</fullName>
    </submittedName>
</protein>
<evidence type="ECO:0000313" key="2">
    <source>
        <dbReference type="Proteomes" id="UP000265520"/>
    </source>
</evidence>
<name>A0A392UX49_9FABA</name>
<keyword evidence="2" id="KW-1185">Reference proteome</keyword>
<reference evidence="1 2" key="1">
    <citation type="journal article" date="2018" name="Front. Plant Sci.">
        <title>Red Clover (Trifolium pratense) and Zigzag Clover (T. medium) - A Picture of Genomic Similarities and Differences.</title>
        <authorList>
            <person name="Dluhosova J."/>
            <person name="Istvanek J."/>
            <person name="Nedelnik J."/>
            <person name="Repkova J."/>
        </authorList>
    </citation>
    <scope>NUCLEOTIDE SEQUENCE [LARGE SCALE GENOMIC DNA]</scope>
    <source>
        <strain evidence="2">cv. 10/8</strain>
        <tissue evidence="1">Leaf</tissue>
    </source>
</reference>
<organism evidence="1 2">
    <name type="scientific">Trifolium medium</name>
    <dbReference type="NCBI Taxonomy" id="97028"/>
    <lineage>
        <taxon>Eukaryota</taxon>
        <taxon>Viridiplantae</taxon>
        <taxon>Streptophyta</taxon>
        <taxon>Embryophyta</taxon>
        <taxon>Tracheophyta</taxon>
        <taxon>Spermatophyta</taxon>
        <taxon>Magnoliopsida</taxon>
        <taxon>eudicotyledons</taxon>
        <taxon>Gunneridae</taxon>
        <taxon>Pentapetalae</taxon>
        <taxon>rosids</taxon>
        <taxon>fabids</taxon>
        <taxon>Fabales</taxon>
        <taxon>Fabaceae</taxon>
        <taxon>Papilionoideae</taxon>
        <taxon>50 kb inversion clade</taxon>
        <taxon>NPAAA clade</taxon>
        <taxon>Hologalegina</taxon>
        <taxon>IRL clade</taxon>
        <taxon>Trifolieae</taxon>
        <taxon>Trifolium</taxon>
    </lineage>
</organism>
<dbReference type="Proteomes" id="UP000265520">
    <property type="component" value="Unassembled WGS sequence"/>
</dbReference>
<feature type="non-terminal residue" evidence="1">
    <location>
        <position position="35"/>
    </location>
</feature>
<accession>A0A392UX49</accession>
<sequence length="35" mass="4057">MNLNNLKEVENVGYLNNPSFVSFAGTERNVKWKNE</sequence>
<dbReference type="AlphaFoldDB" id="A0A392UX49"/>
<comment type="caution">
    <text evidence="1">The sequence shown here is derived from an EMBL/GenBank/DDBJ whole genome shotgun (WGS) entry which is preliminary data.</text>
</comment>